<gene>
    <name evidence="1" type="ORF">COLO4_05083</name>
</gene>
<evidence type="ECO:0000313" key="1">
    <source>
        <dbReference type="EMBL" id="OMP09843.1"/>
    </source>
</evidence>
<evidence type="ECO:0000313" key="2">
    <source>
        <dbReference type="Proteomes" id="UP000187203"/>
    </source>
</evidence>
<organism evidence="1 2">
    <name type="scientific">Corchorus olitorius</name>
    <dbReference type="NCBI Taxonomy" id="93759"/>
    <lineage>
        <taxon>Eukaryota</taxon>
        <taxon>Viridiplantae</taxon>
        <taxon>Streptophyta</taxon>
        <taxon>Embryophyta</taxon>
        <taxon>Tracheophyta</taxon>
        <taxon>Spermatophyta</taxon>
        <taxon>Magnoliopsida</taxon>
        <taxon>eudicotyledons</taxon>
        <taxon>Gunneridae</taxon>
        <taxon>Pentapetalae</taxon>
        <taxon>rosids</taxon>
        <taxon>malvids</taxon>
        <taxon>Malvales</taxon>
        <taxon>Malvaceae</taxon>
        <taxon>Grewioideae</taxon>
        <taxon>Apeibeae</taxon>
        <taxon>Corchorus</taxon>
    </lineage>
</organism>
<dbReference type="EMBL" id="AWUE01012150">
    <property type="protein sequence ID" value="OMP09843.1"/>
    <property type="molecule type" value="Genomic_DNA"/>
</dbReference>
<comment type="caution">
    <text evidence="1">The sequence shown here is derived from an EMBL/GenBank/DDBJ whole genome shotgun (WGS) entry which is preliminary data.</text>
</comment>
<dbReference type="AlphaFoldDB" id="A0A1R3KRW7"/>
<proteinExistence type="predicted"/>
<accession>A0A1R3KRW7</accession>
<keyword evidence="2" id="KW-1185">Reference proteome</keyword>
<dbReference type="Proteomes" id="UP000187203">
    <property type="component" value="Unassembled WGS sequence"/>
</dbReference>
<sequence length="82" mass="8855">MKGVRGFDQRELGPMIQACMECPEKEQNGSPPGEGLMIPGGLLSWLLSFGNQVERNYHLSSSMGALTAEYCSIGAIELGFDC</sequence>
<reference evidence="2" key="1">
    <citation type="submission" date="2013-09" db="EMBL/GenBank/DDBJ databases">
        <title>Corchorus olitorius genome sequencing.</title>
        <authorList>
            <person name="Alam M."/>
            <person name="Haque M.S."/>
            <person name="Islam M.S."/>
            <person name="Emdad E.M."/>
            <person name="Islam M.M."/>
            <person name="Ahmed B."/>
            <person name="Halim A."/>
            <person name="Hossen Q.M.M."/>
            <person name="Hossain M.Z."/>
            <person name="Ahmed R."/>
            <person name="Khan M.M."/>
            <person name="Islam R."/>
            <person name="Rashid M.M."/>
            <person name="Khan S.A."/>
            <person name="Rahman M.S."/>
            <person name="Alam M."/>
            <person name="Yahiya A.S."/>
            <person name="Khan M.S."/>
            <person name="Azam M.S."/>
            <person name="Haque T."/>
            <person name="Lashkar M.Z.H."/>
            <person name="Akhand A.I."/>
            <person name="Morshed G."/>
            <person name="Roy S."/>
            <person name="Uddin K.S."/>
            <person name="Rabeya T."/>
            <person name="Hossain A.S."/>
            <person name="Chowdhury A."/>
            <person name="Snigdha A.R."/>
            <person name="Mortoza M.S."/>
            <person name="Matin S.A."/>
            <person name="Hoque S.M.E."/>
            <person name="Islam M.K."/>
            <person name="Roy D.K."/>
            <person name="Haider R."/>
            <person name="Moosa M.M."/>
            <person name="Elias S.M."/>
            <person name="Hasan A.M."/>
            <person name="Jahan S."/>
            <person name="Shafiuddin M."/>
            <person name="Mahmood N."/>
            <person name="Shommy N.S."/>
        </authorList>
    </citation>
    <scope>NUCLEOTIDE SEQUENCE [LARGE SCALE GENOMIC DNA]</scope>
    <source>
        <strain evidence="2">cv. O-4</strain>
    </source>
</reference>
<name>A0A1R3KRW7_9ROSI</name>
<protein>
    <submittedName>
        <fullName evidence="1">Uncharacterized protein</fullName>
    </submittedName>
</protein>